<accession>A0ABP0L640</accession>
<dbReference type="InterPro" id="IPR008942">
    <property type="entry name" value="ENTH_VHS"/>
</dbReference>
<proteinExistence type="predicted"/>
<organism evidence="1 2">
    <name type="scientific">Durusdinium trenchii</name>
    <dbReference type="NCBI Taxonomy" id="1381693"/>
    <lineage>
        <taxon>Eukaryota</taxon>
        <taxon>Sar</taxon>
        <taxon>Alveolata</taxon>
        <taxon>Dinophyceae</taxon>
        <taxon>Suessiales</taxon>
        <taxon>Symbiodiniaceae</taxon>
        <taxon>Durusdinium</taxon>
    </lineage>
</organism>
<evidence type="ECO:0000313" key="1">
    <source>
        <dbReference type="EMBL" id="CAK9034054.1"/>
    </source>
</evidence>
<keyword evidence="2" id="KW-1185">Reference proteome</keyword>
<reference evidence="1 2" key="1">
    <citation type="submission" date="2024-02" db="EMBL/GenBank/DDBJ databases">
        <authorList>
            <person name="Chen Y."/>
            <person name="Shah S."/>
            <person name="Dougan E. K."/>
            <person name="Thang M."/>
            <person name="Chan C."/>
        </authorList>
    </citation>
    <scope>NUCLEOTIDE SEQUENCE [LARGE SCALE GENOMIC DNA]</scope>
</reference>
<gene>
    <name evidence="1" type="ORF">CCMP2556_LOCUS19318</name>
</gene>
<protein>
    <submittedName>
        <fullName evidence="1">Uncharacterized protein</fullName>
    </submittedName>
</protein>
<dbReference type="Gene3D" id="1.25.40.90">
    <property type="match status" value="1"/>
</dbReference>
<name>A0ABP0L640_9DINO</name>
<dbReference type="EMBL" id="CAXAMN010011112">
    <property type="protein sequence ID" value="CAK9034054.1"/>
    <property type="molecule type" value="Genomic_DNA"/>
</dbReference>
<evidence type="ECO:0000313" key="2">
    <source>
        <dbReference type="Proteomes" id="UP001642484"/>
    </source>
</evidence>
<sequence length="214" mass="23564">MNWDNLFEATNAVDKPVPGWLFKEICDDVQHYPEYVPDVAEHCMRCVISQQRMVSLKGCLTLRHLAEEVPDFQNYLKRCPEALEHLAQRAKPPMLPQARSLERDDDKIYRMAADRALRAVVSGPSADKASVRARCEGFGNYMPPPEVEEAPTGVAGLVNEMVGFVGDAVADTVDDFREKGAVGAVRDGIADAADLIMDSVSSVWGLLGGRTRAM</sequence>
<comment type="caution">
    <text evidence="1">The sequence shown here is derived from an EMBL/GenBank/DDBJ whole genome shotgun (WGS) entry which is preliminary data.</text>
</comment>
<dbReference type="Proteomes" id="UP001642484">
    <property type="component" value="Unassembled WGS sequence"/>
</dbReference>